<dbReference type="AlphaFoldDB" id="A0A2T0UM57"/>
<proteinExistence type="predicted"/>
<gene>
    <name evidence="2" type="ORF">B0I28_104167</name>
</gene>
<accession>A0A2T0UM57</accession>
<name>A0A2T0UM57_9ACTN</name>
<sequence length="45" mass="5534">MWARRRRWTARRQSRRTAAAPIRPGVTRGPRWGRARSRWNRTYVL</sequence>
<organism evidence="2 3">
    <name type="scientific">Glycomyces artemisiae</name>
    <dbReference type="NCBI Taxonomy" id="1076443"/>
    <lineage>
        <taxon>Bacteria</taxon>
        <taxon>Bacillati</taxon>
        <taxon>Actinomycetota</taxon>
        <taxon>Actinomycetes</taxon>
        <taxon>Glycomycetales</taxon>
        <taxon>Glycomycetaceae</taxon>
        <taxon>Glycomyces</taxon>
    </lineage>
</organism>
<evidence type="ECO:0000313" key="3">
    <source>
        <dbReference type="Proteomes" id="UP000238176"/>
    </source>
</evidence>
<evidence type="ECO:0000313" key="2">
    <source>
        <dbReference type="EMBL" id="PRY59012.1"/>
    </source>
</evidence>
<comment type="caution">
    <text evidence="2">The sequence shown here is derived from an EMBL/GenBank/DDBJ whole genome shotgun (WGS) entry which is preliminary data.</text>
</comment>
<feature type="compositionally biased region" description="Basic residues" evidence="1">
    <location>
        <begin position="1"/>
        <end position="15"/>
    </location>
</feature>
<protein>
    <submittedName>
        <fullName evidence="2">Uncharacterized protein</fullName>
    </submittedName>
</protein>
<dbReference type="Proteomes" id="UP000238176">
    <property type="component" value="Unassembled WGS sequence"/>
</dbReference>
<reference evidence="2 3" key="1">
    <citation type="submission" date="2018-03" db="EMBL/GenBank/DDBJ databases">
        <title>Genomic Encyclopedia of Type Strains, Phase III (KMG-III): the genomes of soil and plant-associated and newly described type strains.</title>
        <authorList>
            <person name="Whitman W."/>
        </authorList>
    </citation>
    <scope>NUCLEOTIDE SEQUENCE [LARGE SCALE GENOMIC DNA]</scope>
    <source>
        <strain evidence="2 3">CGMCC 4.7067</strain>
    </source>
</reference>
<evidence type="ECO:0000256" key="1">
    <source>
        <dbReference type="SAM" id="MobiDB-lite"/>
    </source>
</evidence>
<keyword evidence="3" id="KW-1185">Reference proteome</keyword>
<feature type="region of interest" description="Disordered" evidence="1">
    <location>
        <begin position="1"/>
        <end position="29"/>
    </location>
</feature>
<dbReference type="EMBL" id="PVTJ01000004">
    <property type="protein sequence ID" value="PRY59012.1"/>
    <property type="molecule type" value="Genomic_DNA"/>
</dbReference>